<dbReference type="InterPro" id="IPR001173">
    <property type="entry name" value="Glyco_trans_2-like"/>
</dbReference>
<dbReference type="CDD" id="cd00761">
    <property type="entry name" value="Glyco_tranf_GTA_type"/>
    <property type="match status" value="1"/>
</dbReference>
<dbReference type="EMBL" id="JAQSIO010000003">
    <property type="protein sequence ID" value="MDD0814829.1"/>
    <property type="molecule type" value="Genomic_DNA"/>
</dbReference>
<keyword evidence="3" id="KW-1185">Reference proteome</keyword>
<evidence type="ECO:0000259" key="1">
    <source>
        <dbReference type="Pfam" id="PF00535"/>
    </source>
</evidence>
<reference evidence="2 3" key="1">
    <citation type="submission" date="2023-02" db="EMBL/GenBank/DDBJ databases">
        <title>Bacterial whole genome sequence for Curvibacter sp. HBC28.</title>
        <authorList>
            <person name="Le V."/>
            <person name="Ko S.-R."/>
            <person name="Ahn C.-Y."/>
            <person name="Oh H.-M."/>
        </authorList>
    </citation>
    <scope>NUCLEOTIDE SEQUENCE [LARGE SCALE GENOMIC DNA]</scope>
    <source>
        <strain evidence="2 3">HBC28</strain>
    </source>
</reference>
<evidence type="ECO:0000313" key="3">
    <source>
        <dbReference type="Proteomes" id="UP001528672"/>
    </source>
</evidence>
<dbReference type="InterPro" id="IPR029044">
    <property type="entry name" value="Nucleotide-diphossugar_trans"/>
</dbReference>
<dbReference type="RefSeq" id="WP_273926501.1">
    <property type="nucleotide sequence ID" value="NZ_JAQSIO010000003.1"/>
</dbReference>
<dbReference type="Gene3D" id="3.90.550.10">
    <property type="entry name" value="Spore Coat Polysaccharide Biosynthesis Protein SpsA, Chain A"/>
    <property type="match status" value="1"/>
</dbReference>
<dbReference type="SUPFAM" id="SSF53448">
    <property type="entry name" value="Nucleotide-diphospho-sugar transferases"/>
    <property type="match status" value="1"/>
</dbReference>
<keyword evidence="2" id="KW-0328">Glycosyltransferase</keyword>
<protein>
    <submittedName>
        <fullName evidence="2">Glycosyltransferase</fullName>
        <ecNumber evidence="2">2.4.-.-</ecNumber>
    </submittedName>
</protein>
<dbReference type="PANTHER" id="PTHR43685">
    <property type="entry name" value="GLYCOSYLTRANSFERASE"/>
    <property type="match status" value="1"/>
</dbReference>
<name>A0ABT5MG09_9BURK</name>
<comment type="caution">
    <text evidence="2">The sequence shown here is derived from an EMBL/GenBank/DDBJ whole genome shotgun (WGS) entry which is preliminary data.</text>
</comment>
<dbReference type="Pfam" id="PF00535">
    <property type="entry name" value="Glycos_transf_2"/>
    <property type="match status" value="1"/>
</dbReference>
<organism evidence="2 3">
    <name type="scientific">Curvibacter microcysteis</name>
    <dbReference type="NCBI Taxonomy" id="3026419"/>
    <lineage>
        <taxon>Bacteria</taxon>
        <taxon>Pseudomonadati</taxon>
        <taxon>Pseudomonadota</taxon>
        <taxon>Betaproteobacteria</taxon>
        <taxon>Burkholderiales</taxon>
        <taxon>Comamonadaceae</taxon>
        <taxon>Curvibacter</taxon>
    </lineage>
</organism>
<dbReference type="PANTHER" id="PTHR43685:SF3">
    <property type="entry name" value="SLR2126 PROTEIN"/>
    <property type="match status" value="1"/>
</dbReference>
<sequence>MAEISVCVCTFRRPQMLDALLTRLAAQQCPPSEIVVVDNDPAHSALPVLQAWADRLPLRTVHVPQPNIALARNAAVAQARGDWLALIDDDEEPGPDWLALLLQTQVATGADGVMAPVLARYTEATPAWMREGGFFERRRFATGTPVFTEDSRTGNVLLRAAMVRSLPGPFDPAFGRSGGEDTLFFSLLHRAAYRFVWCDEATVTEEVPADRARSGWILRRAYRGAQTFVRVELYPLAGAQRAWRATVLGARALAQLGASLLLAVAAWPRSRVRAFFWLRTACAQCGKLSALAGARYLEYRA</sequence>
<evidence type="ECO:0000313" key="2">
    <source>
        <dbReference type="EMBL" id="MDD0814829.1"/>
    </source>
</evidence>
<proteinExistence type="predicted"/>
<dbReference type="EC" id="2.4.-.-" evidence="2"/>
<keyword evidence="2" id="KW-0808">Transferase</keyword>
<feature type="domain" description="Glycosyltransferase 2-like" evidence="1">
    <location>
        <begin position="5"/>
        <end position="144"/>
    </location>
</feature>
<dbReference type="Proteomes" id="UP001528672">
    <property type="component" value="Unassembled WGS sequence"/>
</dbReference>
<dbReference type="InterPro" id="IPR050834">
    <property type="entry name" value="Glycosyltransf_2"/>
</dbReference>
<dbReference type="GO" id="GO:0016757">
    <property type="term" value="F:glycosyltransferase activity"/>
    <property type="evidence" value="ECO:0007669"/>
    <property type="project" value="UniProtKB-KW"/>
</dbReference>
<gene>
    <name evidence="2" type="ORF">PSQ39_09335</name>
</gene>
<accession>A0ABT5MG09</accession>